<gene>
    <name evidence="1" type="ORF">JIN85_16485</name>
</gene>
<dbReference type="EMBL" id="JAENIJ010000032">
    <property type="protein sequence ID" value="MBK1884019.1"/>
    <property type="molecule type" value="Genomic_DNA"/>
</dbReference>
<evidence type="ECO:0000313" key="2">
    <source>
        <dbReference type="Proteomes" id="UP000603141"/>
    </source>
</evidence>
<dbReference type="AlphaFoldDB" id="A0A934SDS4"/>
<proteinExistence type="predicted"/>
<name>A0A934SDS4_9BACT</name>
<dbReference type="PROSITE" id="PS51257">
    <property type="entry name" value="PROKAR_LIPOPROTEIN"/>
    <property type="match status" value="1"/>
</dbReference>
<comment type="caution">
    <text evidence="1">The sequence shown here is derived from an EMBL/GenBank/DDBJ whole genome shotgun (WGS) entry which is preliminary data.</text>
</comment>
<dbReference type="RefSeq" id="WP_200272813.1">
    <property type="nucleotide sequence ID" value="NZ_JAENIJ010000032.1"/>
</dbReference>
<protein>
    <submittedName>
        <fullName evidence="1">Uncharacterized protein</fullName>
    </submittedName>
</protein>
<dbReference type="Proteomes" id="UP000603141">
    <property type="component" value="Unassembled WGS sequence"/>
</dbReference>
<reference evidence="1" key="1">
    <citation type="submission" date="2021-01" db="EMBL/GenBank/DDBJ databases">
        <title>Modified the classification status of verrucomicrobia.</title>
        <authorList>
            <person name="Feng X."/>
        </authorList>
    </citation>
    <scope>NUCLEOTIDE SEQUENCE</scope>
    <source>
        <strain evidence="1">KCTC 22041</strain>
    </source>
</reference>
<evidence type="ECO:0000313" key="1">
    <source>
        <dbReference type="EMBL" id="MBK1884019.1"/>
    </source>
</evidence>
<accession>A0A934SDS4</accession>
<organism evidence="1 2">
    <name type="scientific">Luteolibacter pohnpeiensis</name>
    <dbReference type="NCBI Taxonomy" id="454153"/>
    <lineage>
        <taxon>Bacteria</taxon>
        <taxon>Pseudomonadati</taxon>
        <taxon>Verrucomicrobiota</taxon>
        <taxon>Verrucomicrobiia</taxon>
        <taxon>Verrucomicrobiales</taxon>
        <taxon>Verrucomicrobiaceae</taxon>
        <taxon>Luteolibacter</taxon>
    </lineage>
</organism>
<sequence length="222" mass="24727">MKFPSLISSIMHVSNRPTRAVLLMIAILLCGCANFVSTKHSYAPEASSPAAVVNGAKIRLQLKPEGTRSGAYALTAMVYSAAVVQLDGPFRWRMEATGKLGQQEQLVLHRLRTKTSKTKRDEWYPVERLGNRVDFVRKKGTDGEVRAVYDIPGLLVVKPEEDGELEVLADLTVVAAKKSVRKTVRFKLEPSKKKQNEFIFVPTEIVKGIGQSPEDWGESDWD</sequence>
<keyword evidence="2" id="KW-1185">Reference proteome</keyword>